<dbReference type="AlphaFoldDB" id="A0A0E1VUR6"/>
<feature type="region of interest" description="Disordered" evidence="1">
    <location>
        <begin position="29"/>
        <end position="49"/>
    </location>
</feature>
<protein>
    <submittedName>
        <fullName evidence="2">Uncharacterized protein</fullName>
    </submittedName>
</protein>
<evidence type="ECO:0000256" key="1">
    <source>
        <dbReference type="SAM" id="MobiDB-lite"/>
    </source>
</evidence>
<organism evidence="2">
    <name type="scientific">Burkholderia pseudomallei 1710a</name>
    <dbReference type="NCBI Taxonomy" id="320371"/>
    <lineage>
        <taxon>Bacteria</taxon>
        <taxon>Pseudomonadati</taxon>
        <taxon>Pseudomonadota</taxon>
        <taxon>Betaproteobacteria</taxon>
        <taxon>Burkholderiales</taxon>
        <taxon>Burkholderiaceae</taxon>
        <taxon>Burkholderia</taxon>
        <taxon>pseudomallei group</taxon>
    </lineage>
</organism>
<evidence type="ECO:0000313" key="2">
    <source>
        <dbReference type="EMBL" id="EET04670.1"/>
    </source>
</evidence>
<sequence>MDRIRSVIRMAAALYRQMRAGRRRFAHGRPRRVRPGAPHGARRPISAPRGNAYNRILSCKR</sequence>
<accession>A0A0E1VUR6</accession>
<proteinExistence type="predicted"/>
<reference evidence="2" key="1">
    <citation type="submission" date="2009-05" db="EMBL/GenBank/DDBJ databases">
        <authorList>
            <person name="Harkins D.M."/>
            <person name="DeShazer D."/>
            <person name="Woods D.E."/>
            <person name="Brinkac L.M."/>
            <person name="Brown K.A."/>
            <person name="Hung G.C."/>
            <person name="Tuanyok A."/>
            <person name="Zhang B."/>
            <person name="Nierman W.C."/>
        </authorList>
    </citation>
    <scope>NUCLEOTIDE SEQUENCE [LARGE SCALE GENOMIC DNA]</scope>
    <source>
        <strain evidence="2">1710a</strain>
    </source>
</reference>
<gene>
    <name evidence="2" type="ORF">BURPS1710A_A2820</name>
</gene>
<name>A0A0E1VUR6_BURPE</name>
<dbReference type="HOGENOM" id="CLU_3077611_0_0_4"/>
<dbReference type="Proteomes" id="UP000001812">
    <property type="component" value="Chromosome II"/>
</dbReference>
<dbReference type="EMBL" id="CM000833">
    <property type="protein sequence ID" value="EET04670.1"/>
    <property type="molecule type" value="Genomic_DNA"/>
</dbReference>